<dbReference type="EMBL" id="VOIH02000010">
    <property type="protein sequence ID" value="KAF3434923.1"/>
    <property type="molecule type" value="Genomic_DNA"/>
</dbReference>
<dbReference type="PANTHER" id="PTHR46477:SF17">
    <property type="entry name" value="PHORBOL-ESTER_DAG-TYPE DOMAIN-CONTAINING PROTEIN"/>
    <property type="match status" value="1"/>
</dbReference>
<dbReference type="AlphaFoldDB" id="A0A8K0GS44"/>
<dbReference type="PANTHER" id="PTHR46477">
    <property type="entry name" value="CYSTEINE/HISTIDINE-RICH C1 DOMAIN FAMILY PROTEIN"/>
    <property type="match status" value="1"/>
</dbReference>
<reference evidence="5" key="1">
    <citation type="submission" date="2020-03" db="EMBL/GenBank/DDBJ databases">
        <title>A high-quality chromosome-level genome assembly of a woody plant with both climbing and erect habits, Rhamnella rubrinervis.</title>
        <authorList>
            <person name="Lu Z."/>
            <person name="Yang Y."/>
            <person name="Zhu X."/>
            <person name="Sun Y."/>
        </authorList>
    </citation>
    <scope>NUCLEOTIDE SEQUENCE</scope>
    <source>
        <strain evidence="5">BYM</strain>
        <tissue evidence="5">Leaf</tissue>
    </source>
</reference>
<organism evidence="5 6">
    <name type="scientific">Rhamnella rubrinervis</name>
    <dbReference type="NCBI Taxonomy" id="2594499"/>
    <lineage>
        <taxon>Eukaryota</taxon>
        <taxon>Viridiplantae</taxon>
        <taxon>Streptophyta</taxon>
        <taxon>Embryophyta</taxon>
        <taxon>Tracheophyta</taxon>
        <taxon>Spermatophyta</taxon>
        <taxon>Magnoliopsida</taxon>
        <taxon>eudicotyledons</taxon>
        <taxon>Gunneridae</taxon>
        <taxon>Pentapetalae</taxon>
        <taxon>rosids</taxon>
        <taxon>fabids</taxon>
        <taxon>Rosales</taxon>
        <taxon>Rhamnaceae</taxon>
        <taxon>rhamnoid group</taxon>
        <taxon>Rhamneae</taxon>
        <taxon>Rhamnella</taxon>
    </lineage>
</organism>
<keyword evidence="2" id="KW-0677">Repeat</keyword>
<gene>
    <name evidence="5" type="ORF">FNV43_RR22010</name>
</gene>
<protein>
    <recommendedName>
        <fullName evidence="4">Phorbol-ester/DAG-type domain-containing protein</fullName>
    </recommendedName>
</protein>
<dbReference type="InterPro" id="IPR046349">
    <property type="entry name" value="C1-like_sf"/>
</dbReference>
<evidence type="ECO:0000256" key="1">
    <source>
        <dbReference type="ARBA" id="ARBA00022723"/>
    </source>
</evidence>
<proteinExistence type="predicted"/>
<dbReference type="OrthoDB" id="1852188at2759"/>
<comment type="caution">
    <text evidence="5">The sequence shown here is derived from an EMBL/GenBank/DDBJ whole genome shotgun (WGS) entry which is preliminary data.</text>
</comment>
<dbReference type="Pfam" id="PF03107">
    <property type="entry name" value="C1_2"/>
    <property type="match status" value="2"/>
</dbReference>
<sequence length="243" mass="27157">MKIDKGISHPIHPHHKLKLEYTEVPFNCDGCKEAGIGLKYKCQKCEFDLHKSCAMAPPSFTHKFYNKCVFQFLYRPPGEIRRYCDACRKDVQGFVFHCRRCGFDLHPCCANLPQVLEDGQCHLRLCTKLSSTCHSCGGKEPGWAYRSECNTYNLHVSCVKELLVESWQAMYLNVDKNKLRELQTRIPSLRGTLQNHHGGGRGGGGRVKKCCEIAGGAVRIIVSAILGDPTALIAAVIGGFISR</sequence>
<evidence type="ECO:0000256" key="3">
    <source>
        <dbReference type="ARBA" id="ARBA00022833"/>
    </source>
</evidence>
<dbReference type="GO" id="GO:0046872">
    <property type="term" value="F:metal ion binding"/>
    <property type="evidence" value="ECO:0007669"/>
    <property type="project" value="UniProtKB-KW"/>
</dbReference>
<keyword evidence="3" id="KW-0862">Zinc</keyword>
<accession>A0A8K0GS44</accession>
<evidence type="ECO:0000259" key="4">
    <source>
        <dbReference type="PROSITE" id="PS50081"/>
    </source>
</evidence>
<dbReference type="InterPro" id="IPR002219">
    <property type="entry name" value="PKC_DAG/PE"/>
</dbReference>
<evidence type="ECO:0000313" key="6">
    <source>
        <dbReference type="Proteomes" id="UP000796880"/>
    </source>
</evidence>
<dbReference type="PROSITE" id="PS50081">
    <property type="entry name" value="ZF_DAG_PE_2"/>
    <property type="match status" value="1"/>
</dbReference>
<dbReference type="Proteomes" id="UP000796880">
    <property type="component" value="Unassembled WGS sequence"/>
</dbReference>
<keyword evidence="6" id="KW-1185">Reference proteome</keyword>
<evidence type="ECO:0000313" key="5">
    <source>
        <dbReference type="EMBL" id="KAF3434923.1"/>
    </source>
</evidence>
<name>A0A8K0GS44_9ROSA</name>
<dbReference type="SUPFAM" id="SSF57889">
    <property type="entry name" value="Cysteine-rich domain"/>
    <property type="match status" value="1"/>
</dbReference>
<evidence type="ECO:0000256" key="2">
    <source>
        <dbReference type="ARBA" id="ARBA00022737"/>
    </source>
</evidence>
<feature type="domain" description="Phorbol-ester/DAG-type" evidence="4">
    <location>
        <begin position="14"/>
        <end position="68"/>
    </location>
</feature>
<keyword evidence="1" id="KW-0479">Metal-binding</keyword>
<dbReference type="Gene3D" id="3.30.60.20">
    <property type="match status" value="1"/>
</dbReference>
<dbReference type="InterPro" id="IPR004146">
    <property type="entry name" value="DC1"/>
</dbReference>